<dbReference type="AlphaFoldDB" id="A0AA37VGS9"/>
<accession>A0AA37VGS9</accession>
<name>A0AA37VGS9_9FIRM</name>
<dbReference type="EMBL" id="BSCI01000002">
    <property type="protein sequence ID" value="GLG85889.1"/>
    <property type="molecule type" value="Genomic_DNA"/>
</dbReference>
<gene>
    <name evidence="1" type="ORF">comes_04340</name>
</gene>
<evidence type="ECO:0000313" key="2">
    <source>
        <dbReference type="Proteomes" id="UP001145109"/>
    </source>
</evidence>
<sequence length="51" mass="6287">MLYYKSEWYACCSLRLNILYKERLVLRFEEVKQNYVRLLLVLLSGREEKTL</sequence>
<dbReference type="Proteomes" id="UP001145109">
    <property type="component" value="Unassembled WGS sequence"/>
</dbReference>
<reference evidence="1" key="1">
    <citation type="submission" date="2022-09" db="EMBL/GenBank/DDBJ databases">
        <title>Draft genome sequence of Coprococcus comes strain 31264.</title>
        <authorList>
            <person name="Atsushi H."/>
            <person name="Moriya O."/>
            <person name="Mitsuo S."/>
        </authorList>
    </citation>
    <scope>NUCLEOTIDE SEQUENCE</scope>
    <source>
        <strain evidence="1">JCM 31264</strain>
    </source>
</reference>
<evidence type="ECO:0000313" key="1">
    <source>
        <dbReference type="EMBL" id="GLG85889.1"/>
    </source>
</evidence>
<protein>
    <submittedName>
        <fullName evidence="1">Uncharacterized protein</fullName>
    </submittedName>
</protein>
<comment type="caution">
    <text evidence="1">The sequence shown here is derived from an EMBL/GenBank/DDBJ whole genome shotgun (WGS) entry which is preliminary data.</text>
</comment>
<proteinExistence type="predicted"/>
<organism evidence="1 2">
    <name type="scientific">Coprococcus comes</name>
    <dbReference type="NCBI Taxonomy" id="410072"/>
    <lineage>
        <taxon>Bacteria</taxon>
        <taxon>Bacillati</taxon>
        <taxon>Bacillota</taxon>
        <taxon>Clostridia</taxon>
        <taxon>Lachnospirales</taxon>
        <taxon>Lachnospiraceae</taxon>
        <taxon>Coprococcus</taxon>
    </lineage>
</organism>
<reference evidence="1" key="2">
    <citation type="submission" date="2022-11" db="EMBL/GenBank/DDBJ databases">
        <title>Draft genome sequence of Coprococcus comes strain 31264.</title>
        <authorList>
            <person name="Hisatomi A."/>
            <person name="Ohkuma M."/>
            <person name="Sakamoto M."/>
        </authorList>
    </citation>
    <scope>NUCLEOTIDE SEQUENCE</scope>
    <source>
        <strain evidence="1">JCM 31264</strain>
    </source>
</reference>